<evidence type="ECO:0000256" key="1">
    <source>
        <dbReference type="SAM" id="MobiDB-lite"/>
    </source>
</evidence>
<protein>
    <submittedName>
        <fullName evidence="2">Uncharacterized protein</fullName>
    </submittedName>
</protein>
<reference evidence="2 3" key="1">
    <citation type="submission" date="2024-05" db="EMBL/GenBank/DDBJ databases">
        <title>Genetic variation in Jamaican populations of the coffee berry borer (Hypothenemus hampei).</title>
        <authorList>
            <person name="Errbii M."/>
            <person name="Myrie A."/>
        </authorList>
    </citation>
    <scope>NUCLEOTIDE SEQUENCE [LARGE SCALE GENOMIC DNA]</scope>
    <source>
        <strain evidence="2">JA-Hopewell-2020-01-JO</strain>
        <tissue evidence="2">Whole body</tissue>
    </source>
</reference>
<name>A0ABD1E805_HYPHA</name>
<feature type="region of interest" description="Disordered" evidence="1">
    <location>
        <begin position="1"/>
        <end position="74"/>
    </location>
</feature>
<sequence length="119" mass="13356">MPSELDPDAPVFTPPPKPACSRCQSENSTPSASPINVKEPQCSRYSRRSARQALISSPRPILGTKLPFPRPILGRKEEPLRDEADEFIGKEFRNLSRSLHRLKINEETSTAKQKEESLS</sequence>
<organism evidence="2 3">
    <name type="scientific">Hypothenemus hampei</name>
    <name type="common">Coffee berry borer</name>
    <dbReference type="NCBI Taxonomy" id="57062"/>
    <lineage>
        <taxon>Eukaryota</taxon>
        <taxon>Metazoa</taxon>
        <taxon>Ecdysozoa</taxon>
        <taxon>Arthropoda</taxon>
        <taxon>Hexapoda</taxon>
        <taxon>Insecta</taxon>
        <taxon>Pterygota</taxon>
        <taxon>Neoptera</taxon>
        <taxon>Endopterygota</taxon>
        <taxon>Coleoptera</taxon>
        <taxon>Polyphaga</taxon>
        <taxon>Cucujiformia</taxon>
        <taxon>Curculionidae</taxon>
        <taxon>Scolytinae</taxon>
        <taxon>Hypothenemus</taxon>
    </lineage>
</organism>
<gene>
    <name evidence="2" type="ORF">ABEB36_013430</name>
</gene>
<evidence type="ECO:0000313" key="3">
    <source>
        <dbReference type="Proteomes" id="UP001566132"/>
    </source>
</evidence>
<proteinExistence type="predicted"/>
<accession>A0ABD1E805</accession>
<dbReference type="AlphaFoldDB" id="A0ABD1E805"/>
<evidence type="ECO:0000313" key="2">
    <source>
        <dbReference type="EMBL" id="KAL1490793.1"/>
    </source>
</evidence>
<keyword evidence="3" id="KW-1185">Reference proteome</keyword>
<dbReference type="Proteomes" id="UP001566132">
    <property type="component" value="Unassembled WGS sequence"/>
</dbReference>
<dbReference type="EMBL" id="JBDJPC010000010">
    <property type="protein sequence ID" value="KAL1490793.1"/>
    <property type="molecule type" value="Genomic_DNA"/>
</dbReference>
<comment type="caution">
    <text evidence="2">The sequence shown here is derived from an EMBL/GenBank/DDBJ whole genome shotgun (WGS) entry which is preliminary data.</text>
</comment>
<feature type="compositionally biased region" description="Polar residues" evidence="1">
    <location>
        <begin position="22"/>
        <end position="34"/>
    </location>
</feature>